<protein>
    <submittedName>
        <fullName evidence="1">Mitochondrial</fullName>
    </submittedName>
</protein>
<comment type="caution">
    <text evidence="1">The sequence shown here is derived from an EMBL/GenBank/DDBJ whole genome shotgun (WGS) entry which is preliminary data.</text>
</comment>
<evidence type="ECO:0000313" key="1">
    <source>
        <dbReference type="EMBL" id="CAK8987581.1"/>
    </source>
</evidence>
<keyword evidence="2" id="KW-1185">Reference proteome</keyword>
<name>A0ABP0HBI4_9DINO</name>
<gene>
    <name evidence="1" type="ORF">SCF082_LOCUS1038</name>
</gene>
<proteinExistence type="predicted"/>
<evidence type="ECO:0000313" key="2">
    <source>
        <dbReference type="Proteomes" id="UP001642464"/>
    </source>
</evidence>
<accession>A0ABP0HBI4</accession>
<organism evidence="1 2">
    <name type="scientific">Durusdinium trenchii</name>
    <dbReference type="NCBI Taxonomy" id="1381693"/>
    <lineage>
        <taxon>Eukaryota</taxon>
        <taxon>Sar</taxon>
        <taxon>Alveolata</taxon>
        <taxon>Dinophyceae</taxon>
        <taxon>Suessiales</taxon>
        <taxon>Symbiodiniaceae</taxon>
        <taxon>Durusdinium</taxon>
    </lineage>
</organism>
<dbReference type="EMBL" id="CAXAMM010000459">
    <property type="protein sequence ID" value="CAK8987581.1"/>
    <property type="molecule type" value="Genomic_DNA"/>
</dbReference>
<dbReference type="PANTHER" id="PTHR10632:SF2">
    <property type="entry name" value="SULFIDE:QUINONE OXIDOREDUCTASE, MITOCHONDRIAL"/>
    <property type="match status" value="1"/>
</dbReference>
<dbReference type="Proteomes" id="UP001642464">
    <property type="component" value="Unassembled WGS sequence"/>
</dbReference>
<dbReference type="PANTHER" id="PTHR10632">
    <property type="entry name" value="SULFIDE:QUINONE OXIDOREDUCTASE"/>
    <property type="match status" value="1"/>
</dbReference>
<sequence>MEQKPATRIYDGYTACPVLLGDSKLMLAEFNGYTMEAIPTFKPLNQTKPNTFFFWLKRYVFEHVYWHAMPNGRWYGKYMFWEPWEQHKKAKGMCSRRLRQLPQSTRPSKRS</sequence>
<reference evidence="1 2" key="1">
    <citation type="submission" date="2024-02" db="EMBL/GenBank/DDBJ databases">
        <authorList>
            <person name="Chen Y."/>
            <person name="Shah S."/>
            <person name="Dougan E. K."/>
            <person name="Thang M."/>
            <person name="Chan C."/>
        </authorList>
    </citation>
    <scope>NUCLEOTIDE SEQUENCE [LARGE SCALE GENOMIC DNA]</scope>
</reference>
<dbReference type="InterPro" id="IPR015904">
    <property type="entry name" value="Sulphide_quinone_reductase"/>
</dbReference>